<sequence>MNTEVLRAKLARRIGEERRVESTDELLDRVSATLGEVERRYRDAGDAEVRHWSARFRALMEENRFWPSGRILNNTGTRQAQLASCFVLPLSDEFGSVFDALKIAAACHRTGGGTGFDLSPLRERGAPISTAEAAGASGPVSWLRLFDAETTVVAQGGKMRGANLGSLSVYHPDIMEFVDAKRTVGRLHNFNISVAVDDAFMRAVEEQRKIELVSPLNGQVTGRIAAGEIWQRICENAWRTGDPGLLFTDAINRANPLAGHLGPIRTTNPCGEQTLYPYEASNLGSINLAAFLRADRGDVEWDLLRDTVRDAVRLLDNAIDASRYPEPRITEMAQSNRRLGLGVMGYADLLVRLGIPYDSDAAMELIDRLGAAIRDAAWAASEELAQERGAYPHWPHSGRPVPVRNCAITTIAPTGTISMIAGCSSGIEPRFAPVWNKDVLTVDGIANADEDLIDELKRHSGLGRDDALALLRNKPVAELPLPAHVLAPFRYAHAIPGTWHVRTVARWQRYTDNAVSKTVNLSHGCAVADVSESFFEAWRLGCKGLSVYREGSRDRDLLTATHAESEPEPPRQSKQLVGVGDL</sequence>
<dbReference type="PANTHER" id="PTHR43371:SF1">
    <property type="entry name" value="RIBONUCLEOSIDE-DIPHOSPHATE REDUCTASE"/>
    <property type="match status" value="1"/>
</dbReference>
<feature type="domain" description="Ribonucleotide reductase large subunit C-terminal" evidence="12">
    <location>
        <begin position="83"/>
        <end position="396"/>
    </location>
</feature>
<dbReference type="InterPro" id="IPR013344">
    <property type="entry name" value="RNR_NrdJ/NrdZ"/>
</dbReference>
<evidence type="ECO:0000256" key="5">
    <source>
        <dbReference type="ARBA" id="ARBA00022741"/>
    </source>
</evidence>
<dbReference type="CDD" id="cd02888">
    <property type="entry name" value="RNR_II_dimer"/>
    <property type="match status" value="1"/>
</dbReference>
<keyword evidence="4 10" id="KW-0237">DNA synthesis</keyword>
<evidence type="ECO:0000256" key="10">
    <source>
        <dbReference type="RuleBase" id="RU364064"/>
    </source>
</evidence>
<comment type="function">
    <text evidence="10">Catalyzes the reduction of ribonucleotides to deoxyribonucleotides. May function to provide a pool of deoxyribonucleotide precursors for DNA repair during oxygen limitation and/or for immediate growth after restoration of oxygen.</text>
</comment>
<dbReference type="PANTHER" id="PTHR43371">
    <property type="entry name" value="VITAMIN B12-DEPENDENT RIBONUCLEOTIDE REDUCTASE"/>
    <property type="match status" value="1"/>
</dbReference>
<evidence type="ECO:0000256" key="9">
    <source>
        <dbReference type="ARBA" id="ARBA00047754"/>
    </source>
</evidence>
<dbReference type="Gene3D" id="3.20.70.20">
    <property type="match status" value="1"/>
</dbReference>
<evidence type="ECO:0000256" key="11">
    <source>
        <dbReference type="SAM" id="MobiDB-lite"/>
    </source>
</evidence>
<dbReference type="Proteomes" id="UP001596112">
    <property type="component" value="Unassembled WGS sequence"/>
</dbReference>
<evidence type="ECO:0000256" key="2">
    <source>
        <dbReference type="ARBA" id="ARBA00007405"/>
    </source>
</evidence>
<dbReference type="Pfam" id="PF02867">
    <property type="entry name" value="Ribonuc_red_lgC"/>
    <property type="match status" value="2"/>
</dbReference>
<comment type="catalytic activity">
    <reaction evidence="9 10">
        <text>a 2'-deoxyribonucleoside 5'-diphosphate + [thioredoxin]-disulfide + H2O = a ribonucleoside 5'-diphosphate + [thioredoxin]-dithiol</text>
        <dbReference type="Rhea" id="RHEA:23252"/>
        <dbReference type="Rhea" id="RHEA-COMP:10698"/>
        <dbReference type="Rhea" id="RHEA-COMP:10700"/>
        <dbReference type="ChEBI" id="CHEBI:15377"/>
        <dbReference type="ChEBI" id="CHEBI:29950"/>
        <dbReference type="ChEBI" id="CHEBI:50058"/>
        <dbReference type="ChEBI" id="CHEBI:57930"/>
        <dbReference type="ChEBI" id="CHEBI:73316"/>
        <dbReference type="EC" id="1.17.4.1"/>
    </reaction>
</comment>
<evidence type="ECO:0000259" key="12">
    <source>
        <dbReference type="Pfam" id="PF02867"/>
    </source>
</evidence>
<dbReference type="NCBIfam" id="TIGR02504">
    <property type="entry name" value="NrdJ_Z"/>
    <property type="match status" value="1"/>
</dbReference>
<accession>A0ABW1BJJ9</accession>
<dbReference type="InterPro" id="IPR050862">
    <property type="entry name" value="RdRp_reductase_class-2"/>
</dbReference>
<organism evidence="13 14">
    <name type="scientific">Streptomyces heilongjiangensis</name>
    <dbReference type="NCBI Taxonomy" id="945052"/>
    <lineage>
        <taxon>Bacteria</taxon>
        <taxon>Bacillati</taxon>
        <taxon>Actinomycetota</taxon>
        <taxon>Actinomycetes</taxon>
        <taxon>Kitasatosporales</taxon>
        <taxon>Streptomycetaceae</taxon>
        <taxon>Streptomyces</taxon>
    </lineage>
</organism>
<evidence type="ECO:0000256" key="4">
    <source>
        <dbReference type="ARBA" id="ARBA00022634"/>
    </source>
</evidence>
<proteinExistence type="inferred from homology"/>
<protein>
    <recommendedName>
        <fullName evidence="10">Vitamin B12-dependent ribonucleotide reductase</fullName>
        <ecNumber evidence="10">1.17.4.1</ecNumber>
    </recommendedName>
</protein>
<evidence type="ECO:0000313" key="13">
    <source>
        <dbReference type="EMBL" id="MFC5813139.1"/>
    </source>
</evidence>
<dbReference type="EMBL" id="JBHSNZ010000053">
    <property type="protein sequence ID" value="MFC5813139.1"/>
    <property type="molecule type" value="Genomic_DNA"/>
</dbReference>
<keyword evidence="7" id="KW-1015">Disulfide bond</keyword>
<dbReference type="InterPro" id="IPR000788">
    <property type="entry name" value="RNR_lg_C"/>
</dbReference>
<dbReference type="PRINTS" id="PR01183">
    <property type="entry name" value="RIBORDTASEM1"/>
</dbReference>
<evidence type="ECO:0000256" key="3">
    <source>
        <dbReference type="ARBA" id="ARBA00022628"/>
    </source>
</evidence>
<feature type="region of interest" description="Disordered" evidence="11">
    <location>
        <begin position="560"/>
        <end position="582"/>
    </location>
</feature>
<gene>
    <name evidence="13" type="ORF">ACFQGO_37505</name>
</gene>
<reference evidence="14" key="1">
    <citation type="journal article" date="2019" name="Int. J. Syst. Evol. Microbiol.">
        <title>The Global Catalogue of Microorganisms (GCM) 10K type strain sequencing project: providing services to taxonomists for standard genome sequencing and annotation.</title>
        <authorList>
            <consortium name="The Broad Institute Genomics Platform"/>
            <consortium name="The Broad Institute Genome Sequencing Center for Infectious Disease"/>
            <person name="Wu L."/>
            <person name="Ma J."/>
        </authorList>
    </citation>
    <scope>NUCLEOTIDE SEQUENCE [LARGE SCALE GENOMIC DNA]</scope>
    <source>
        <strain evidence="14">JCM 9918</strain>
    </source>
</reference>
<evidence type="ECO:0000256" key="6">
    <source>
        <dbReference type="ARBA" id="ARBA00023002"/>
    </source>
</evidence>
<feature type="compositionally biased region" description="Basic and acidic residues" evidence="11">
    <location>
        <begin position="560"/>
        <end position="571"/>
    </location>
</feature>
<comment type="similarity">
    <text evidence="2 10">Belongs to the ribonucleoside diphosphate reductase class-2 family.</text>
</comment>
<keyword evidence="5 10" id="KW-0547">Nucleotide-binding</keyword>
<keyword evidence="6 10" id="KW-0560">Oxidoreductase</keyword>
<comment type="caution">
    <text evidence="13">The sequence shown here is derived from an EMBL/GenBank/DDBJ whole genome shotgun (WGS) entry which is preliminary data.</text>
</comment>
<dbReference type="GO" id="GO:0004748">
    <property type="term" value="F:ribonucleoside-diphosphate reductase activity, thioredoxin disulfide as acceptor"/>
    <property type="evidence" value="ECO:0007669"/>
    <property type="project" value="UniProtKB-EC"/>
</dbReference>
<feature type="domain" description="Ribonucleotide reductase large subunit C-terminal" evidence="12">
    <location>
        <begin position="403"/>
        <end position="548"/>
    </location>
</feature>
<dbReference type="SUPFAM" id="SSF51998">
    <property type="entry name" value="PFL-like glycyl radical enzymes"/>
    <property type="match status" value="1"/>
</dbReference>
<dbReference type="RefSeq" id="WP_272173031.1">
    <property type="nucleotide sequence ID" value="NZ_JAQOSL010000075.1"/>
</dbReference>
<name>A0ABW1BJJ9_9ACTN</name>
<evidence type="ECO:0000256" key="8">
    <source>
        <dbReference type="ARBA" id="ARBA00023285"/>
    </source>
</evidence>
<dbReference type="EC" id="1.17.4.1" evidence="10"/>
<keyword evidence="3 10" id="KW-0846">Cobalamin</keyword>
<evidence type="ECO:0000256" key="1">
    <source>
        <dbReference type="ARBA" id="ARBA00001922"/>
    </source>
</evidence>
<evidence type="ECO:0000256" key="7">
    <source>
        <dbReference type="ARBA" id="ARBA00023157"/>
    </source>
</evidence>
<comment type="cofactor">
    <cofactor evidence="1 10">
        <name>adenosylcob(III)alamin</name>
        <dbReference type="ChEBI" id="CHEBI:18408"/>
    </cofactor>
</comment>
<keyword evidence="14" id="KW-1185">Reference proteome</keyword>
<evidence type="ECO:0000313" key="14">
    <source>
        <dbReference type="Proteomes" id="UP001596112"/>
    </source>
</evidence>
<keyword evidence="8 10" id="KW-0170">Cobalt</keyword>